<evidence type="ECO:0000259" key="3">
    <source>
        <dbReference type="PROSITE" id="PS50977"/>
    </source>
</evidence>
<evidence type="ECO:0000313" key="5">
    <source>
        <dbReference type="Proteomes" id="UP001139450"/>
    </source>
</evidence>
<dbReference type="PROSITE" id="PS50977">
    <property type="entry name" value="HTH_TETR_2"/>
    <property type="match status" value="1"/>
</dbReference>
<comment type="caution">
    <text evidence="4">The sequence shown here is derived from an EMBL/GenBank/DDBJ whole genome shotgun (WGS) entry which is preliminary data.</text>
</comment>
<organism evidence="4 5">
    <name type="scientific">Mucilaginibacter straminoryzae</name>
    <dbReference type="NCBI Taxonomy" id="2932774"/>
    <lineage>
        <taxon>Bacteria</taxon>
        <taxon>Pseudomonadati</taxon>
        <taxon>Bacteroidota</taxon>
        <taxon>Sphingobacteriia</taxon>
        <taxon>Sphingobacteriales</taxon>
        <taxon>Sphingobacteriaceae</taxon>
        <taxon>Mucilaginibacter</taxon>
    </lineage>
</organism>
<evidence type="ECO:0000256" key="2">
    <source>
        <dbReference type="PROSITE-ProRule" id="PRU00335"/>
    </source>
</evidence>
<sequence length="196" mass="22532">MLTSDQKQLIIRKAIKLINRYGAESLSLRQVASEAQIKLAEFELMYANADELVICCVKNAIDQLHAFKAAPTPAVLADPRSILNFWRQLVEFNYNYPQEGGLIARFLKSPSSFPNNDIRMQLLKVTEAKMKRLNHYLSQSRQPIRFIAFTHLFVMASQATQKLKGRNQPEENNALDDYFHHNVEHQLSKSLALPIY</sequence>
<dbReference type="RefSeq" id="WP_245128217.1">
    <property type="nucleotide sequence ID" value="NZ_JALJEJ010000001.1"/>
</dbReference>
<keyword evidence="1 2" id="KW-0238">DNA-binding</keyword>
<evidence type="ECO:0000256" key="1">
    <source>
        <dbReference type="ARBA" id="ARBA00023125"/>
    </source>
</evidence>
<dbReference type="InterPro" id="IPR009057">
    <property type="entry name" value="Homeodomain-like_sf"/>
</dbReference>
<name>A0A9X1X0I3_9SPHI</name>
<reference evidence="4" key="1">
    <citation type="submission" date="2022-04" db="EMBL/GenBank/DDBJ databases">
        <title>Mucilaginibacter sp. RS28 isolated from freshwater.</title>
        <authorList>
            <person name="Ko S.-R."/>
        </authorList>
    </citation>
    <scope>NUCLEOTIDE SEQUENCE</scope>
    <source>
        <strain evidence="4">RS28</strain>
    </source>
</reference>
<dbReference type="EMBL" id="JALJEJ010000001">
    <property type="protein sequence ID" value="MCJ8208386.1"/>
    <property type="molecule type" value="Genomic_DNA"/>
</dbReference>
<feature type="DNA-binding region" description="H-T-H motif" evidence="2">
    <location>
        <begin position="27"/>
        <end position="46"/>
    </location>
</feature>
<dbReference type="Proteomes" id="UP001139450">
    <property type="component" value="Unassembled WGS sequence"/>
</dbReference>
<dbReference type="AlphaFoldDB" id="A0A9X1X0I3"/>
<dbReference type="SUPFAM" id="SSF46689">
    <property type="entry name" value="Homeodomain-like"/>
    <property type="match status" value="1"/>
</dbReference>
<proteinExistence type="predicted"/>
<evidence type="ECO:0000313" key="4">
    <source>
        <dbReference type="EMBL" id="MCJ8208386.1"/>
    </source>
</evidence>
<feature type="domain" description="HTH tetR-type" evidence="3">
    <location>
        <begin position="4"/>
        <end position="64"/>
    </location>
</feature>
<keyword evidence="5" id="KW-1185">Reference proteome</keyword>
<gene>
    <name evidence="4" type="ORF">MUY27_01610</name>
</gene>
<accession>A0A9X1X0I3</accession>
<dbReference type="InterPro" id="IPR001647">
    <property type="entry name" value="HTH_TetR"/>
</dbReference>
<dbReference type="Gene3D" id="1.10.357.10">
    <property type="entry name" value="Tetracycline Repressor, domain 2"/>
    <property type="match status" value="1"/>
</dbReference>
<protein>
    <recommendedName>
        <fullName evidence="3">HTH tetR-type domain-containing protein</fullName>
    </recommendedName>
</protein>
<dbReference type="GO" id="GO:0003677">
    <property type="term" value="F:DNA binding"/>
    <property type="evidence" value="ECO:0007669"/>
    <property type="project" value="UniProtKB-UniRule"/>
</dbReference>